<feature type="region of interest" description="Disordered" evidence="1">
    <location>
        <begin position="85"/>
        <end position="107"/>
    </location>
</feature>
<comment type="caution">
    <text evidence="2">The sequence shown here is derived from an EMBL/GenBank/DDBJ whole genome shotgun (WGS) entry which is preliminary data.</text>
</comment>
<evidence type="ECO:0000313" key="2">
    <source>
        <dbReference type="EMBL" id="KAG9338471.1"/>
    </source>
</evidence>
<keyword evidence="3" id="KW-1185">Reference proteome</keyword>
<organism evidence="2 3">
    <name type="scientific">Albula glossodonta</name>
    <name type="common">roundjaw bonefish</name>
    <dbReference type="NCBI Taxonomy" id="121402"/>
    <lineage>
        <taxon>Eukaryota</taxon>
        <taxon>Metazoa</taxon>
        <taxon>Chordata</taxon>
        <taxon>Craniata</taxon>
        <taxon>Vertebrata</taxon>
        <taxon>Euteleostomi</taxon>
        <taxon>Actinopterygii</taxon>
        <taxon>Neopterygii</taxon>
        <taxon>Teleostei</taxon>
        <taxon>Albuliformes</taxon>
        <taxon>Albulidae</taxon>
        <taxon>Albula</taxon>
    </lineage>
</organism>
<evidence type="ECO:0000313" key="3">
    <source>
        <dbReference type="Proteomes" id="UP000824540"/>
    </source>
</evidence>
<proteinExistence type="predicted"/>
<dbReference type="EMBL" id="JAFBMS010000066">
    <property type="protein sequence ID" value="KAG9338471.1"/>
    <property type="molecule type" value="Genomic_DNA"/>
</dbReference>
<feature type="compositionally biased region" description="Polar residues" evidence="1">
    <location>
        <begin position="98"/>
        <end position="107"/>
    </location>
</feature>
<reference evidence="2" key="1">
    <citation type="thesis" date="2021" institute="BYU ScholarsArchive" country="Provo, UT, USA">
        <title>Applications of and Algorithms for Genome Assembly and Genomic Analyses with an Emphasis on Marine Teleosts.</title>
        <authorList>
            <person name="Pickett B.D."/>
        </authorList>
    </citation>
    <scope>NUCLEOTIDE SEQUENCE</scope>
    <source>
        <strain evidence="2">HI-2016</strain>
    </source>
</reference>
<sequence length="107" mass="12175">MAEPHKEAILEKPVPYTLPVAADRAHGLTLVFVARRGFQATWNRVDALVFPQYEREQWAWGALMPSYGVAQCFIRTPRWRLHPESDHSVEVGGKAMRGSQSSQRLVM</sequence>
<dbReference type="AlphaFoldDB" id="A0A8T2NHP5"/>
<gene>
    <name evidence="2" type="ORF">JZ751_025705</name>
</gene>
<evidence type="ECO:0000256" key="1">
    <source>
        <dbReference type="SAM" id="MobiDB-lite"/>
    </source>
</evidence>
<name>A0A8T2NHP5_9TELE</name>
<dbReference type="Proteomes" id="UP000824540">
    <property type="component" value="Unassembled WGS sequence"/>
</dbReference>
<accession>A0A8T2NHP5</accession>
<protein>
    <submittedName>
        <fullName evidence="2">Uncharacterized protein</fullName>
    </submittedName>
</protein>